<evidence type="ECO:0000256" key="1">
    <source>
        <dbReference type="SAM" id="MobiDB-lite"/>
    </source>
</evidence>
<comment type="caution">
    <text evidence="2">The sequence shown here is derived from an EMBL/GenBank/DDBJ whole genome shotgun (WGS) entry which is preliminary data.</text>
</comment>
<dbReference type="Proteomes" id="UP000186817">
    <property type="component" value="Unassembled WGS sequence"/>
</dbReference>
<gene>
    <name evidence="2" type="ORF">AK812_SmicGene30689</name>
</gene>
<organism evidence="2 3">
    <name type="scientific">Symbiodinium microadriaticum</name>
    <name type="common">Dinoflagellate</name>
    <name type="synonym">Zooxanthella microadriatica</name>
    <dbReference type="NCBI Taxonomy" id="2951"/>
    <lineage>
        <taxon>Eukaryota</taxon>
        <taxon>Sar</taxon>
        <taxon>Alveolata</taxon>
        <taxon>Dinophyceae</taxon>
        <taxon>Suessiales</taxon>
        <taxon>Symbiodiniaceae</taxon>
        <taxon>Symbiodinium</taxon>
    </lineage>
</organism>
<dbReference type="EMBL" id="LSRX01000831">
    <property type="protein sequence ID" value="OLP88014.1"/>
    <property type="molecule type" value="Genomic_DNA"/>
</dbReference>
<protein>
    <submittedName>
        <fullName evidence="2">Uncharacterized protein</fullName>
    </submittedName>
</protein>
<dbReference type="AlphaFoldDB" id="A0A1Q9CYL4"/>
<name>A0A1Q9CYL4_SYMMI</name>
<keyword evidence="3" id="KW-1185">Reference proteome</keyword>
<accession>A0A1Q9CYL4</accession>
<proteinExistence type="predicted"/>
<reference evidence="2 3" key="1">
    <citation type="submission" date="2016-02" db="EMBL/GenBank/DDBJ databases">
        <title>Genome analysis of coral dinoflagellate symbionts highlights evolutionary adaptations to a symbiotic lifestyle.</title>
        <authorList>
            <person name="Aranda M."/>
            <person name="Li Y."/>
            <person name="Liew Y.J."/>
            <person name="Baumgarten S."/>
            <person name="Simakov O."/>
            <person name="Wilson M."/>
            <person name="Piel J."/>
            <person name="Ashoor H."/>
            <person name="Bougouffa S."/>
            <person name="Bajic V.B."/>
            <person name="Ryu T."/>
            <person name="Ravasi T."/>
            <person name="Bayer T."/>
            <person name="Micklem G."/>
            <person name="Kim H."/>
            <person name="Bhak J."/>
            <person name="Lajeunesse T.C."/>
            <person name="Voolstra C.R."/>
        </authorList>
    </citation>
    <scope>NUCLEOTIDE SEQUENCE [LARGE SCALE GENOMIC DNA]</scope>
    <source>
        <strain evidence="2 3">CCMP2467</strain>
    </source>
</reference>
<evidence type="ECO:0000313" key="2">
    <source>
        <dbReference type="EMBL" id="OLP88014.1"/>
    </source>
</evidence>
<evidence type="ECO:0000313" key="3">
    <source>
        <dbReference type="Proteomes" id="UP000186817"/>
    </source>
</evidence>
<sequence length="261" mass="29176">MTDESTLPMAGPRGPAGIACLLEPEQSDGCEGGDDGRVNNPERLPADMEVDATRGTGTPRSEAQGYRPSGEVDELQIVIGGWNECRRDHIEQDVQDIFGRMNGNALVKQVFIPYVRCGYCRVEINYPEQDIWKMRKLQGVIVQAIKELGFTSTSPGQERCKFWATRNRSIQDRAKVRAVISTWELCVRHVGDASADKDWRGKVWVNSVQVLHHVDTRSRPEDTLMLLDSRGTETGWFLDIAQMQACLGISRDAILSHYGLG</sequence>
<feature type="region of interest" description="Disordered" evidence="1">
    <location>
        <begin position="24"/>
        <end position="43"/>
    </location>
</feature>